<organism evidence="7 8">
    <name type="scientific">Acinetobacter radioresistens</name>
    <dbReference type="NCBI Taxonomy" id="40216"/>
    <lineage>
        <taxon>Bacteria</taxon>
        <taxon>Pseudomonadati</taxon>
        <taxon>Pseudomonadota</taxon>
        <taxon>Gammaproteobacteria</taxon>
        <taxon>Moraxellales</taxon>
        <taxon>Moraxellaceae</taxon>
        <taxon>Acinetobacter</taxon>
    </lineage>
</organism>
<keyword evidence="3 5" id="KW-0663">Pyridoxal phosphate</keyword>
<comment type="caution">
    <text evidence="7">The sequence shown here is derived from an EMBL/GenBank/DDBJ whole genome shotgun (WGS) entry which is preliminary data.</text>
</comment>
<dbReference type="Proteomes" id="UP000314285">
    <property type="component" value="Unassembled WGS sequence"/>
</dbReference>
<comment type="cofactor">
    <cofactor evidence="1">
        <name>pyridoxal 5'-phosphate</name>
        <dbReference type="ChEBI" id="CHEBI:597326"/>
    </cofactor>
</comment>
<dbReference type="PANTHER" id="PTHR43780">
    <property type="entry name" value="1-AMINOCYCLOPROPANE-1-CARBOXYLATE DEAMINASE-RELATED"/>
    <property type="match status" value="1"/>
</dbReference>
<accession>A0A8H2JZU9</accession>
<dbReference type="PIRSF" id="PIRSF006278">
    <property type="entry name" value="ACCD_DCysDesulf"/>
    <property type="match status" value="1"/>
</dbReference>
<dbReference type="EMBL" id="VFBM01000007">
    <property type="protein sequence ID" value="TNX91339.1"/>
    <property type="molecule type" value="Genomic_DNA"/>
</dbReference>
<feature type="active site" description="Nucleophile" evidence="4">
    <location>
        <position position="65"/>
    </location>
</feature>
<feature type="modified residue" description="N6-(pyridoxal phosphate)lysine" evidence="5">
    <location>
        <position position="38"/>
    </location>
</feature>
<gene>
    <name evidence="7" type="ORF">FHY67_10130</name>
</gene>
<evidence type="ECO:0000259" key="6">
    <source>
        <dbReference type="Pfam" id="PF00291"/>
    </source>
</evidence>
<dbReference type="Gene3D" id="3.40.50.1100">
    <property type="match status" value="2"/>
</dbReference>
<evidence type="ECO:0000313" key="8">
    <source>
        <dbReference type="Proteomes" id="UP000314285"/>
    </source>
</evidence>
<dbReference type="GO" id="GO:0019148">
    <property type="term" value="F:D-cysteine desulfhydrase activity"/>
    <property type="evidence" value="ECO:0007669"/>
    <property type="project" value="TreeGrafter"/>
</dbReference>
<dbReference type="InterPro" id="IPR036052">
    <property type="entry name" value="TrpB-like_PALP_sf"/>
</dbReference>
<sequence length="298" mass="33277">MLDLLAQPVPYQTIIQHAQLSLTVKRLDLVHPEISGNKFYKLKNNIHFALAEGFKQLLTFGGAFSNHIAATAAAGKLAGLSTIGIIRGEELAQRPFNPTLMQAQANGMQLYFISRHEYKYRADQAYLQTLQQRFPQAYIIPEGGTNSLAVTGCKEILSSQDLENYDVFCCAVGTGGTMSGLIEASSEQHQVLGFPVLKGDFLQAEITQWTNKTHWQLLQDYHFGGYAKITPALLDFIQHFKKAYSIPLEPIYTAKMLFGLIDLIQKNYFQPHTRILAIHSGGLQGFPLPPESFSENRL</sequence>
<evidence type="ECO:0000256" key="4">
    <source>
        <dbReference type="PIRSR" id="PIRSR006278-1"/>
    </source>
</evidence>
<feature type="domain" description="Tryptophan synthase beta chain-like PALP" evidence="6">
    <location>
        <begin position="16"/>
        <end position="281"/>
    </location>
</feature>
<name>A0A8H2JZU9_ACIRA</name>
<dbReference type="InterPro" id="IPR001926">
    <property type="entry name" value="TrpB-like_PALP"/>
</dbReference>
<evidence type="ECO:0000256" key="1">
    <source>
        <dbReference type="ARBA" id="ARBA00001933"/>
    </source>
</evidence>
<protein>
    <submittedName>
        <fullName evidence="7">Pyridoxal-phosphate dependent enzyme</fullName>
    </submittedName>
</protein>
<dbReference type="Pfam" id="PF00291">
    <property type="entry name" value="PALP"/>
    <property type="match status" value="1"/>
</dbReference>
<dbReference type="PANTHER" id="PTHR43780:SF2">
    <property type="entry name" value="1-AMINOCYCLOPROPANE-1-CARBOXYLATE DEAMINASE-RELATED"/>
    <property type="match status" value="1"/>
</dbReference>
<dbReference type="AlphaFoldDB" id="A0A8H2JZU9"/>
<comment type="similarity">
    <text evidence="2">Belongs to the ACC deaminase/D-cysteine desulfhydrase family.</text>
</comment>
<reference evidence="7 8" key="1">
    <citation type="submission" date="2019-06" db="EMBL/GenBank/DDBJ databases">
        <title>Genome of Acinetobacter radioresistens APH1, a phenol degrading strain.</title>
        <authorList>
            <person name="Liu Y."/>
        </authorList>
    </citation>
    <scope>NUCLEOTIDE SEQUENCE [LARGE SCALE GENOMIC DNA]</scope>
    <source>
        <strain evidence="7 8">APH1</strain>
    </source>
</reference>
<proteinExistence type="inferred from homology"/>
<dbReference type="InterPro" id="IPR027278">
    <property type="entry name" value="ACCD_DCysDesulf"/>
</dbReference>
<evidence type="ECO:0000313" key="7">
    <source>
        <dbReference type="EMBL" id="TNX91339.1"/>
    </source>
</evidence>
<evidence type="ECO:0000256" key="5">
    <source>
        <dbReference type="PIRSR" id="PIRSR006278-2"/>
    </source>
</evidence>
<evidence type="ECO:0000256" key="2">
    <source>
        <dbReference type="ARBA" id="ARBA00008639"/>
    </source>
</evidence>
<dbReference type="SUPFAM" id="SSF53686">
    <property type="entry name" value="Tryptophan synthase beta subunit-like PLP-dependent enzymes"/>
    <property type="match status" value="1"/>
</dbReference>
<dbReference type="RefSeq" id="WP_005027657.1">
    <property type="nucleotide sequence ID" value="NZ_CP027365.1"/>
</dbReference>
<evidence type="ECO:0000256" key="3">
    <source>
        <dbReference type="ARBA" id="ARBA00022898"/>
    </source>
</evidence>